<keyword evidence="4 9" id="KW-0175">Coiled coil</keyword>
<evidence type="ECO:0000259" key="10">
    <source>
        <dbReference type="PROSITE" id="PS51719"/>
    </source>
</evidence>
<dbReference type="GO" id="GO:0032154">
    <property type="term" value="C:cleavage furrow"/>
    <property type="evidence" value="ECO:0007669"/>
    <property type="project" value="UniProtKB-SubCell"/>
</dbReference>
<dbReference type="OrthoDB" id="416553at2759"/>
<dbReference type="STRING" id="10195.A0A3M7P9A3"/>
<keyword evidence="12" id="KW-1185">Reference proteome</keyword>
<dbReference type="PANTHER" id="PTHR18884">
    <property type="entry name" value="SEPTIN"/>
    <property type="match status" value="1"/>
</dbReference>
<dbReference type="PROSITE" id="PS51719">
    <property type="entry name" value="G_SEPTIN"/>
    <property type="match status" value="1"/>
</dbReference>
<organism evidence="11 12">
    <name type="scientific">Brachionus plicatilis</name>
    <name type="common">Marine rotifer</name>
    <name type="synonym">Brachionus muelleri</name>
    <dbReference type="NCBI Taxonomy" id="10195"/>
    <lineage>
        <taxon>Eukaryota</taxon>
        <taxon>Metazoa</taxon>
        <taxon>Spiralia</taxon>
        <taxon>Gnathifera</taxon>
        <taxon>Rotifera</taxon>
        <taxon>Eurotatoria</taxon>
        <taxon>Monogononta</taxon>
        <taxon>Pseudotrocha</taxon>
        <taxon>Ploima</taxon>
        <taxon>Brachionidae</taxon>
        <taxon>Brachionus</taxon>
    </lineage>
</organism>
<keyword evidence="3 8" id="KW-0547">Nucleotide-binding</keyword>
<evidence type="ECO:0000313" key="12">
    <source>
        <dbReference type="Proteomes" id="UP000276133"/>
    </source>
</evidence>
<dbReference type="GO" id="GO:0005856">
    <property type="term" value="C:cytoskeleton"/>
    <property type="evidence" value="ECO:0007669"/>
    <property type="project" value="UniProtKB-ARBA"/>
</dbReference>
<dbReference type="SUPFAM" id="SSF52540">
    <property type="entry name" value="P-loop containing nucleoside triphosphate hydrolases"/>
    <property type="match status" value="1"/>
</dbReference>
<evidence type="ECO:0000256" key="5">
    <source>
        <dbReference type="ARBA" id="ARBA00023134"/>
    </source>
</evidence>
<protein>
    <recommendedName>
        <fullName evidence="7">Septin</fullName>
    </recommendedName>
</protein>
<evidence type="ECO:0000256" key="4">
    <source>
        <dbReference type="ARBA" id="ARBA00023054"/>
    </source>
</evidence>
<comment type="caution">
    <text evidence="11">The sequence shown here is derived from an EMBL/GenBank/DDBJ whole genome shotgun (WGS) entry which is preliminary data.</text>
</comment>
<dbReference type="InterPro" id="IPR016491">
    <property type="entry name" value="Septin"/>
</dbReference>
<sequence>MALRRLSTRKRRSKVEHVGFSSLPEQVHRKSLKKGFEFTLLVVGDSGMGKSTLVNSLFMTDLYADRVLDKVTDKYEKTISITTRTAELEEKGVKLKLTVVDTPGFGDSLNASESWKKIAEYVDDQFYSYYTHESGCGLERRRLNDTRVHCCLYFLPPHVRGLRPIDIETMRCLQTRVNIVPVIGKADALTKSELEALKIKILNDIDKYDIKIYEFPTCDSDDDEEFKKLDEKIKNSIPFGIIGSNTVMEVGGKRIRGRAYPWGIIDIESESCDFSKLRTFLCSSHMQDLKDLTHDIHYENYRTELIKATTLRDSAKEKHSRNDTEKLLQQKEDELKKLHELVCKMQQNMTSTDELDQRRQKSMKTFGKSTFNIANTNCTIIKPKSNEFCSAYKNTLNYNFKPETNFQNLSSYQTSSTAI</sequence>
<evidence type="ECO:0000256" key="8">
    <source>
        <dbReference type="RuleBase" id="RU004560"/>
    </source>
</evidence>
<dbReference type="GO" id="GO:0051301">
    <property type="term" value="P:cell division"/>
    <property type="evidence" value="ECO:0007669"/>
    <property type="project" value="UniProtKB-KW"/>
</dbReference>
<feature type="coiled-coil region" evidence="9">
    <location>
        <begin position="298"/>
        <end position="341"/>
    </location>
</feature>
<comment type="subcellular location">
    <subcellularLocation>
        <location evidence="1">Cleavage furrow</location>
    </subcellularLocation>
</comment>
<keyword evidence="2" id="KW-0132">Cell division</keyword>
<dbReference type="Proteomes" id="UP000276133">
    <property type="component" value="Unassembled WGS sequence"/>
</dbReference>
<evidence type="ECO:0000256" key="2">
    <source>
        <dbReference type="ARBA" id="ARBA00022618"/>
    </source>
</evidence>
<reference evidence="11 12" key="1">
    <citation type="journal article" date="2018" name="Sci. Rep.">
        <title>Genomic signatures of local adaptation to the degree of environmental predictability in rotifers.</title>
        <authorList>
            <person name="Franch-Gras L."/>
            <person name="Hahn C."/>
            <person name="Garcia-Roger E.M."/>
            <person name="Carmona M.J."/>
            <person name="Serra M."/>
            <person name="Gomez A."/>
        </authorList>
    </citation>
    <scope>NUCLEOTIDE SEQUENCE [LARGE SCALE GENOMIC DNA]</scope>
    <source>
        <strain evidence="11">HYR1</strain>
    </source>
</reference>
<name>A0A3M7P9A3_BRAPC</name>
<accession>A0A3M7P9A3</accession>
<dbReference type="InterPro" id="IPR030379">
    <property type="entry name" value="G_SEPTIN_dom"/>
</dbReference>
<keyword evidence="5 8" id="KW-0342">GTP-binding</keyword>
<evidence type="ECO:0000256" key="1">
    <source>
        <dbReference type="ARBA" id="ARBA00004626"/>
    </source>
</evidence>
<evidence type="ECO:0000256" key="7">
    <source>
        <dbReference type="PIRNR" id="PIRNR006698"/>
    </source>
</evidence>
<evidence type="ECO:0000256" key="9">
    <source>
        <dbReference type="SAM" id="Coils"/>
    </source>
</evidence>
<evidence type="ECO:0000256" key="3">
    <source>
        <dbReference type="ARBA" id="ARBA00022741"/>
    </source>
</evidence>
<keyword evidence="6" id="KW-0131">Cell cycle</keyword>
<dbReference type="AlphaFoldDB" id="A0A3M7P9A3"/>
<comment type="similarity">
    <text evidence="7 8">Belongs to the TRAFAC class TrmE-Era-EngA-EngB-Septin-like GTPase superfamily. Septin GTPase family.</text>
</comment>
<evidence type="ECO:0000313" key="11">
    <source>
        <dbReference type="EMBL" id="RMZ95632.1"/>
    </source>
</evidence>
<dbReference type="EMBL" id="REGN01012357">
    <property type="protein sequence ID" value="RMZ95632.1"/>
    <property type="molecule type" value="Genomic_DNA"/>
</dbReference>
<dbReference type="InterPro" id="IPR027417">
    <property type="entry name" value="P-loop_NTPase"/>
</dbReference>
<proteinExistence type="inferred from homology"/>
<dbReference type="PIRSF" id="PIRSF006698">
    <property type="entry name" value="Septin"/>
    <property type="match status" value="1"/>
</dbReference>
<feature type="domain" description="Septin-type G" evidence="10">
    <location>
        <begin position="34"/>
        <end position="308"/>
    </location>
</feature>
<dbReference type="CDD" id="cd01850">
    <property type="entry name" value="CDC_Septin"/>
    <property type="match status" value="1"/>
</dbReference>
<dbReference type="Pfam" id="PF00735">
    <property type="entry name" value="Septin"/>
    <property type="match status" value="1"/>
</dbReference>
<dbReference type="Gene3D" id="3.40.50.300">
    <property type="entry name" value="P-loop containing nucleotide triphosphate hydrolases"/>
    <property type="match status" value="1"/>
</dbReference>
<evidence type="ECO:0000256" key="6">
    <source>
        <dbReference type="ARBA" id="ARBA00023306"/>
    </source>
</evidence>
<dbReference type="GO" id="GO:0005525">
    <property type="term" value="F:GTP binding"/>
    <property type="evidence" value="ECO:0007669"/>
    <property type="project" value="UniProtKB-UniRule"/>
</dbReference>
<gene>
    <name evidence="11" type="ORF">BpHYR1_014100</name>
</gene>
<dbReference type="FunFam" id="3.40.50.300:FF:000162">
    <property type="entry name" value="septin-7 isoform X1"/>
    <property type="match status" value="1"/>
</dbReference>